<dbReference type="EMBL" id="CP031517">
    <property type="protein sequence ID" value="QOS40442.1"/>
    <property type="molecule type" value="Genomic_DNA"/>
</dbReference>
<dbReference type="FunFam" id="3.10.20.30:FF:000002">
    <property type="entry name" value="GTP pyrophosphokinase (RelA/SpoT)"/>
    <property type="match status" value="1"/>
</dbReference>
<keyword evidence="5" id="KW-0418">Kinase</keyword>
<dbReference type="InterPro" id="IPR004095">
    <property type="entry name" value="TGS"/>
</dbReference>
<dbReference type="PANTHER" id="PTHR21262">
    <property type="entry name" value="GUANOSINE-3',5'-BIS DIPHOSPHATE 3'-PYROPHOSPHOHYDROLASE"/>
    <property type="match status" value="1"/>
</dbReference>
<keyword evidence="5" id="KW-0808">Transferase</keyword>
<dbReference type="Gene3D" id="3.10.20.30">
    <property type="match status" value="1"/>
</dbReference>
<dbReference type="PROSITE" id="PS51831">
    <property type="entry name" value="HD"/>
    <property type="match status" value="1"/>
</dbReference>
<dbReference type="GO" id="GO:0005886">
    <property type="term" value="C:plasma membrane"/>
    <property type="evidence" value="ECO:0007669"/>
    <property type="project" value="TreeGrafter"/>
</dbReference>
<evidence type="ECO:0000259" key="3">
    <source>
        <dbReference type="PROSITE" id="PS51831"/>
    </source>
</evidence>
<reference evidence="6 8" key="1">
    <citation type="submission" date="2018-08" db="EMBL/GenBank/DDBJ databases">
        <title>The first complete genome of Treponema rectale (CHPAT), a commensal spirochete of the bovine rectum.</title>
        <authorList>
            <person name="Staton G.J."/>
            <person name="Clegg S.R."/>
            <person name="Carter S.D."/>
            <person name="Radford A.D."/>
            <person name="Darby A."/>
            <person name="Hall N."/>
            <person name="Birtles R.J."/>
            <person name="Evans N.J."/>
        </authorList>
    </citation>
    <scope>NUCLEOTIDE SEQUENCE [LARGE SCALE GENOMIC DNA]</scope>
    <source>
        <strain evidence="6 8">CHPA</strain>
    </source>
</reference>
<dbReference type="Gene3D" id="1.10.3210.10">
    <property type="entry name" value="Hypothetical protein af1432"/>
    <property type="match status" value="1"/>
</dbReference>
<dbReference type="PANTHER" id="PTHR21262:SF31">
    <property type="entry name" value="GTP PYROPHOSPHOKINASE"/>
    <property type="match status" value="1"/>
</dbReference>
<dbReference type="CDD" id="cd05399">
    <property type="entry name" value="NT_Rel-Spo_like"/>
    <property type="match status" value="1"/>
</dbReference>
<dbReference type="SUPFAM" id="SSF109604">
    <property type="entry name" value="HD-domain/PDEase-like"/>
    <property type="match status" value="1"/>
</dbReference>
<evidence type="ECO:0000313" key="6">
    <source>
        <dbReference type="EMBL" id="QOS40442.1"/>
    </source>
</evidence>
<proteinExistence type="inferred from homology"/>
<dbReference type="EMBL" id="JACHFR010000001">
    <property type="protein sequence ID" value="MBB5217832.1"/>
    <property type="molecule type" value="Genomic_DNA"/>
</dbReference>
<keyword evidence="7" id="KW-1185">Reference proteome</keyword>
<dbReference type="GO" id="GO:0015949">
    <property type="term" value="P:nucleobase-containing small molecule interconversion"/>
    <property type="evidence" value="ECO:0007669"/>
    <property type="project" value="UniProtKB-ARBA"/>
</dbReference>
<dbReference type="RefSeq" id="WP_184651277.1">
    <property type="nucleotide sequence ID" value="NZ_JACHFR010000001.1"/>
</dbReference>
<dbReference type="CDD" id="cd00077">
    <property type="entry name" value="HDc"/>
    <property type="match status" value="1"/>
</dbReference>
<protein>
    <submittedName>
        <fullName evidence="6">Bifunctional (P)ppGpp synthetase/guanosine-3',5'-bis(Diphosphate) 3'-pyrophosphohydrolase</fullName>
    </submittedName>
    <submittedName>
        <fullName evidence="5">GTP pyrophosphokinase</fullName>
        <ecNumber evidence="5">2.7.6.5</ecNumber>
    </submittedName>
</protein>
<dbReference type="InterPro" id="IPR006674">
    <property type="entry name" value="HD_domain"/>
</dbReference>
<evidence type="ECO:0000256" key="2">
    <source>
        <dbReference type="RuleBase" id="RU003847"/>
    </source>
</evidence>
<comment type="function">
    <text evidence="2">In eubacteria ppGpp (guanosine 3'-diphosphate 5'-diphosphate) is a mediator of the stringent response that coordinates a variety of cellular activities in response to changes in nutritional abundance.</text>
</comment>
<dbReference type="SMART" id="SM00471">
    <property type="entry name" value="HDc"/>
    <property type="match status" value="1"/>
</dbReference>
<dbReference type="EC" id="2.7.6.5" evidence="5"/>
<dbReference type="SUPFAM" id="SSF81271">
    <property type="entry name" value="TGS-like"/>
    <property type="match status" value="1"/>
</dbReference>
<dbReference type="CDD" id="cd01668">
    <property type="entry name" value="TGS_RSH"/>
    <property type="match status" value="1"/>
</dbReference>
<accession>A0A840SED3</accession>
<comment type="pathway">
    <text evidence="1">Purine metabolism.</text>
</comment>
<dbReference type="Gene3D" id="3.30.460.10">
    <property type="entry name" value="Beta Polymerase, domain 2"/>
    <property type="match status" value="1"/>
</dbReference>
<dbReference type="GO" id="GO:0008728">
    <property type="term" value="F:GTP diphosphokinase activity"/>
    <property type="evidence" value="ECO:0007669"/>
    <property type="project" value="UniProtKB-EC"/>
</dbReference>
<dbReference type="NCBIfam" id="TIGR00691">
    <property type="entry name" value="spoT_relA"/>
    <property type="match status" value="1"/>
</dbReference>
<sequence>MAEETFETNTTVTDPDILINTFFSRYGENYSEEDKEKIRTAWEYLISKTYELKRKCGKPYYLHPMRVAAILAESRLGYEAIAAGFFHNIEEAVPDCMDEVESRFGSEIARICRGTSKITNLKIKSQTLQQADAIRKMLFAMVDDIRVILVKLADRLDRMRNLKSVSEEAQRAVAKEVIDIWCPLASRLGMSDVKSEMEDLSLKYSNPEVFQQIKTIVASKKAERSEYLERAVKKIYTATEKLGINVQIKSRAKHFYSIYQKMRKRNKGVDELYDLFALRILCETNAECYTLVGIVHGIWKPMDGRFKDYIAMPKPNGYQSLHTTVICEGHPLEIQIRTYAMHNVAEHGVASHWLYKKGTNHDMVKAEDLSIINQLRALRDEHLTDENFFTELKNELLGDSIYVFTPMGDVKELPMGANAIDFAYAIHSGVGEKIIGAKADGKIIQLTAPLKNTQIVEILTNPQAHPTQAQLKAVHTSKARQKIHSWLVENDPTFIDKEAEAKRQAEIIANTLHSKQVAEKLAEEKKKKGSSKKNQTAYTGKIRVEGLDNFLVNIAQCCKPQPGDPIVAYMSHKKGLVVHCAGCMTFLRIPNIENRMIEVSWAVGKPQQEPSRADLKIAAEKQKAKTLQIEKNKFRKIR</sequence>
<dbReference type="FunFam" id="3.30.460.10:FF:000001">
    <property type="entry name" value="GTP pyrophosphokinase RelA"/>
    <property type="match status" value="1"/>
</dbReference>
<evidence type="ECO:0000313" key="7">
    <source>
        <dbReference type="Proteomes" id="UP000578697"/>
    </source>
</evidence>
<dbReference type="GO" id="GO:0016301">
    <property type="term" value="F:kinase activity"/>
    <property type="evidence" value="ECO:0007669"/>
    <property type="project" value="UniProtKB-KW"/>
</dbReference>
<dbReference type="KEGG" id="trc:DYE49_08225"/>
<dbReference type="InterPro" id="IPR012676">
    <property type="entry name" value="TGS-like"/>
</dbReference>
<dbReference type="Pfam" id="PF04607">
    <property type="entry name" value="RelA_SpoT"/>
    <property type="match status" value="1"/>
</dbReference>
<dbReference type="InterPro" id="IPR012675">
    <property type="entry name" value="Beta-grasp_dom_sf"/>
</dbReference>
<dbReference type="SMART" id="SM00954">
    <property type="entry name" value="RelA_SpoT"/>
    <property type="match status" value="1"/>
</dbReference>
<comment type="similarity">
    <text evidence="2">Belongs to the relA/spoT family.</text>
</comment>
<dbReference type="InterPro" id="IPR003607">
    <property type="entry name" value="HD/PDEase_dom"/>
</dbReference>
<dbReference type="Pfam" id="PF02824">
    <property type="entry name" value="TGS"/>
    <property type="match status" value="1"/>
</dbReference>
<feature type="domain" description="TGS" evidence="4">
    <location>
        <begin position="399"/>
        <end position="460"/>
    </location>
</feature>
<gene>
    <name evidence="6" type="ORF">DYE49_08225</name>
    <name evidence="5" type="ORF">HNP77_000176</name>
</gene>
<reference evidence="5 7" key="2">
    <citation type="submission" date="2020-08" db="EMBL/GenBank/DDBJ databases">
        <title>Genomic Encyclopedia of Type Strains, Phase IV (KMG-IV): sequencing the most valuable type-strain genomes for metagenomic binning, comparative biology and taxonomic classification.</title>
        <authorList>
            <person name="Goeker M."/>
        </authorList>
    </citation>
    <scope>NUCLEOTIDE SEQUENCE [LARGE SCALE GENOMIC DNA]</scope>
    <source>
        <strain evidence="5 7">DSM 103679</strain>
    </source>
</reference>
<organism evidence="5 7">
    <name type="scientific">Treponema rectale</name>
    <dbReference type="NCBI Taxonomy" id="744512"/>
    <lineage>
        <taxon>Bacteria</taxon>
        <taxon>Pseudomonadati</taxon>
        <taxon>Spirochaetota</taxon>
        <taxon>Spirochaetia</taxon>
        <taxon>Spirochaetales</taxon>
        <taxon>Treponemataceae</taxon>
        <taxon>Treponema</taxon>
    </lineage>
</organism>
<dbReference type="InterPro" id="IPR043519">
    <property type="entry name" value="NT_sf"/>
</dbReference>
<evidence type="ECO:0000256" key="1">
    <source>
        <dbReference type="ARBA" id="ARBA00025704"/>
    </source>
</evidence>
<dbReference type="Proteomes" id="UP000578697">
    <property type="component" value="Unassembled WGS sequence"/>
</dbReference>
<dbReference type="Pfam" id="PF13328">
    <property type="entry name" value="HD_4"/>
    <property type="match status" value="1"/>
</dbReference>
<dbReference type="InterPro" id="IPR004811">
    <property type="entry name" value="RelA/Spo_fam"/>
</dbReference>
<dbReference type="AlphaFoldDB" id="A0A840SED3"/>
<name>A0A840SED3_9SPIR</name>
<evidence type="ECO:0000259" key="4">
    <source>
        <dbReference type="PROSITE" id="PS51880"/>
    </source>
</evidence>
<dbReference type="GO" id="GO:0015969">
    <property type="term" value="P:guanosine tetraphosphate metabolic process"/>
    <property type="evidence" value="ECO:0007669"/>
    <property type="project" value="InterPro"/>
</dbReference>
<keyword evidence="6" id="KW-0378">Hydrolase</keyword>
<feature type="domain" description="HD" evidence="3">
    <location>
        <begin position="60"/>
        <end position="159"/>
    </location>
</feature>
<dbReference type="PROSITE" id="PS51880">
    <property type="entry name" value="TGS"/>
    <property type="match status" value="1"/>
</dbReference>
<evidence type="ECO:0000313" key="5">
    <source>
        <dbReference type="EMBL" id="MBB5217832.1"/>
    </source>
</evidence>
<evidence type="ECO:0000313" key="8">
    <source>
        <dbReference type="Proteomes" id="UP000593591"/>
    </source>
</evidence>
<dbReference type="Proteomes" id="UP000593591">
    <property type="component" value="Chromosome"/>
</dbReference>
<dbReference type="SUPFAM" id="SSF81301">
    <property type="entry name" value="Nucleotidyltransferase"/>
    <property type="match status" value="1"/>
</dbReference>
<dbReference type="InterPro" id="IPR033655">
    <property type="entry name" value="TGS_RelA/SpoT"/>
</dbReference>
<dbReference type="InterPro" id="IPR007685">
    <property type="entry name" value="RelA_SpoT"/>
</dbReference>
<dbReference type="GO" id="GO:0016787">
    <property type="term" value="F:hydrolase activity"/>
    <property type="evidence" value="ECO:0007669"/>
    <property type="project" value="UniProtKB-KW"/>
</dbReference>